<dbReference type="Proteomes" id="UP000078534">
    <property type="component" value="Unassembled WGS sequence"/>
</dbReference>
<keyword evidence="5" id="KW-0234">DNA repair</keyword>
<comment type="caution">
    <text evidence="7">The sequence shown here is derived from an EMBL/GenBank/DDBJ whole genome shotgun (WGS) entry which is preliminary data.</text>
</comment>
<reference evidence="8" key="1">
    <citation type="submission" date="2016-04" db="EMBL/GenBank/DDBJ databases">
        <authorList>
            <person name="Lyu Z."/>
            <person name="Lyu W."/>
        </authorList>
    </citation>
    <scope>NUCLEOTIDE SEQUENCE [LARGE SCALE GENOMIC DNA]</scope>
    <source>
        <strain evidence="8">C44</strain>
    </source>
</reference>
<evidence type="ECO:0000256" key="2">
    <source>
        <dbReference type="ARBA" id="ARBA00010817"/>
    </source>
</evidence>
<dbReference type="STRING" id="152268.A6K24_16860"/>
<dbReference type="GO" id="GO:0005737">
    <property type="term" value="C:cytoplasm"/>
    <property type="evidence" value="ECO:0007669"/>
    <property type="project" value="TreeGrafter"/>
</dbReference>
<dbReference type="EC" id="3.2.2.21" evidence="3"/>
<dbReference type="Gene3D" id="1.10.340.30">
    <property type="entry name" value="Hypothetical protein, domain 2"/>
    <property type="match status" value="1"/>
</dbReference>
<gene>
    <name evidence="7" type="ORF">A6K24_16860</name>
</gene>
<dbReference type="AlphaFoldDB" id="A0A179T3Y7"/>
<dbReference type="CDD" id="cd00056">
    <property type="entry name" value="ENDO3c"/>
    <property type="match status" value="1"/>
</dbReference>
<proteinExistence type="inferred from homology"/>
<keyword evidence="8" id="KW-1185">Reference proteome</keyword>
<evidence type="ECO:0000259" key="6">
    <source>
        <dbReference type="SMART" id="SM00478"/>
    </source>
</evidence>
<dbReference type="InterPro" id="IPR051912">
    <property type="entry name" value="Alkylbase_DNA_Glycosylase/TA"/>
</dbReference>
<dbReference type="GO" id="GO:0032993">
    <property type="term" value="C:protein-DNA complex"/>
    <property type="evidence" value="ECO:0007669"/>
    <property type="project" value="TreeGrafter"/>
</dbReference>
<dbReference type="GO" id="GO:0006307">
    <property type="term" value="P:DNA alkylation repair"/>
    <property type="evidence" value="ECO:0007669"/>
    <property type="project" value="TreeGrafter"/>
</dbReference>
<evidence type="ECO:0000256" key="4">
    <source>
        <dbReference type="ARBA" id="ARBA00022763"/>
    </source>
</evidence>
<protein>
    <recommendedName>
        <fullName evidence="3">DNA-3-methyladenine glycosylase II</fullName>
        <ecNumber evidence="3">3.2.2.21</ecNumber>
    </recommendedName>
</protein>
<dbReference type="OrthoDB" id="9785929at2"/>
<dbReference type="PANTHER" id="PTHR43003:SF5">
    <property type="entry name" value="DNA-3-METHYLADENINE GLYCOSYLASE"/>
    <property type="match status" value="1"/>
</dbReference>
<feature type="domain" description="HhH-GPD" evidence="6">
    <location>
        <begin position="128"/>
        <end position="288"/>
    </location>
</feature>
<dbReference type="GO" id="GO:0006285">
    <property type="term" value="P:base-excision repair, AP site formation"/>
    <property type="evidence" value="ECO:0007669"/>
    <property type="project" value="TreeGrafter"/>
</dbReference>
<evidence type="ECO:0000256" key="5">
    <source>
        <dbReference type="ARBA" id="ARBA00023204"/>
    </source>
</evidence>
<dbReference type="InterPro" id="IPR011257">
    <property type="entry name" value="DNA_glycosylase"/>
</dbReference>
<dbReference type="Gene3D" id="1.10.1670.40">
    <property type="match status" value="1"/>
</dbReference>
<evidence type="ECO:0000313" key="7">
    <source>
        <dbReference type="EMBL" id="OAS88374.1"/>
    </source>
</evidence>
<comment type="catalytic activity">
    <reaction evidence="1">
        <text>Hydrolysis of alkylated DNA, releasing 3-methyladenine, 3-methylguanine, 7-methylguanine and 7-methyladenine.</text>
        <dbReference type="EC" id="3.2.2.21"/>
    </reaction>
</comment>
<evidence type="ECO:0000256" key="1">
    <source>
        <dbReference type="ARBA" id="ARBA00000086"/>
    </source>
</evidence>
<dbReference type="GO" id="GO:0008725">
    <property type="term" value="F:DNA-3-methyladenine glycosylase activity"/>
    <property type="evidence" value="ECO:0007669"/>
    <property type="project" value="TreeGrafter"/>
</dbReference>
<dbReference type="Pfam" id="PF00730">
    <property type="entry name" value="HhH-GPD"/>
    <property type="match status" value="1"/>
</dbReference>
<dbReference type="SMART" id="SM00478">
    <property type="entry name" value="ENDO3c"/>
    <property type="match status" value="1"/>
</dbReference>
<dbReference type="InterPro" id="IPR003265">
    <property type="entry name" value="HhH-GPD_domain"/>
</dbReference>
<dbReference type="SUPFAM" id="SSF48150">
    <property type="entry name" value="DNA-glycosylase"/>
    <property type="match status" value="1"/>
</dbReference>
<dbReference type="EMBL" id="LWSG01000004">
    <property type="protein sequence ID" value="OAS88374.1"/>
    <property type="molecule type" value="Genomic_DNA"/>
</dbReference>
<dbReference type="FunFam" id="1.10.340.30:FF:000004">
    <property type="entry name" value="DNA-3-methyladenine glycosylase II"/>
    <property type="match status" value="1"/>
</dbReference>
<comment type="similarity">
    <text evidence="2">Belongs to the alkylbase DNA glycosidase AlkA family.</text>
</comment>
<dbReference type="RefSeq" id="WP_066328246.1">
    <property type="nucleotide sequence ID" value="NZ_LWSG01000004.1"/>
</dbReference>
<evidence type="ECO:0000256" key="3">
    <source>
        <dbReference type="ARBA" id="ARBA00012000"/>
    </source>
</evidence>
<dbReference type="PANTHER" id="PTHR43003">
    <property type="entry name" value="DNA-3-METHYLADENINE GLYCOSYLASE"/>
    <property type="match status" value="1"/>
</dbReference>
<organism evidence="7 8">
    <name type="scientific">Metabacillus litoralis</name>
    <dbReference type="NCBI Taxonomy" id="152268"/>
    <lineage>
        <taxon>Bacteria</taxon>
        <taxon>Bacillati</taxon>
        <taxon>Bacillota</taxon>
        <taxon>Bacilli</taxon>
        <taxon>Bacillales</taxon>
        <taxon>Bacillaceae</taxon>
        <taxon>Metabacillus</taxon>
    </lineage>
</organism>
<dbReference type="GO" id="GO:0043916">
    <property type="term" value="F:DNA-7-methylguanine glycosylase activity"/>
    <property type="evidence" value="ECO:0007669"/>
    <property type="project" value="TreeGrafter"/>
</dbReference>
<dbReference type="GO" id="GO:0032131">
    <property type="term" value="F:alkylated DNA binding"/>
    <property type="evidence" value="ECO:0007669"/>
    <property type="project" value="TreeGrafter"/>
</dbReference>
<evidence type="ECO:0000313" key="8">
    <source>
        <dbReference type="Proteomes" id="UP000078534"/>
    </source>
</evidence>
<sequence>MWKEIVAAEGPYDFDRVLDRLSLDPVIFLNKDDRFVKVPVVIDENPFVIKVQAVGSIMNPSFEISGSDESVKELALKAVQRIFQWDFSLHTLGLHFQSTNIAEIFRQHAGTPIVLEFNLYSCLMKCIIHQQLNLAFAHTLTKRFVTTFGYQVDDVWFYPKPETIAALEYEDLKALQFSGRKAEYVIDTSRLISQGKLNLSELDMLSDEEIMKKLIKVRGIGPWTVQNLLLAGLGRPNLFPKADIGIQKAIQKHFNLERKPTSEEMDQYSKLWAPYLSYATLYLWRSIE</sequence>
<accession>A0A179T3Y7</accession>
<keyword evidence="4" id="KW-0227">DNA damage</keyword>
<name>A0A179T3Y7_9BACI</name>